<accession>A0A8W7PFX4</accession>
<dbReference type="Proteomes" id="UP000075882">
    <property type="component" value="Unassembled WGS sequence"/>
</dbReference>
<dbReference type="AlphaFoldDB" id="A0A8W7PFX4"/>
<evidence type="ECO:0000313" key="1">
    <source>
        <dbReference type="EnsemblMetazoa" id="ACOM031070-PA.1"/>
    </source>
</evidence>
<sequence length="133" mass="14577">MKPYDNGTFASRHIVSEWEDNVMFDADDPDFSVGGGGVGPPTANMLMRSTAGSQQIARQLAASNLTRSVTTYYGLNSTSIVSNLNQLMKVLSTADVLPNYAREKRTPDVHDAQETGMGQLQQHQVRHITSHII</sequence>
<dbReference type="VEuPathDB" id="VectorBase:ACON2_030373"/>
<proteinExistence type="predicted"/>
<reference evidence="1" key="1">
    <citation type="submission" date="2022-08" db="UniProtKB">
        <authorList>
            <consortium name="EnsemblMetazoa"/>
        </authorList>
    </citation>
    <scope>IDENTIFICATION</scope>
</reference>
<organism evidence="1">
    <name type="scientific">Anopheles coluzzii</name>
    <name type="common">African malaria mosquito</name>
    <dbReference type="NCBI Taxonomy" id="1518534"/>
    <lineage>
        <taxon>Eukaryota</taxon>
        <taxon>Metazoa</taxon>
        <taxon>Ecdysozoa</taxon>
        <taxon>Arthropoda</taxon>
        <taxon>Hexapoda</taxon>
        <taxon>Insecta</taxon>
        <taxon>Pterygota</taxon>
        <taxon>Neoptera</taxon>
        <taxon>Endopterygota</taxon>
        <taxon>Diptera</taxon>
        <taxon>Nematocera</taxon>
        <taxon>Culicoidea</taxon>
        <taxon>Culicidae</taxon>
        <taxon>Anophelinae</taxon>
        <taxon>Anopheles</taxon>
    </lineage>
</organism>
<protein>
    <submittedName>
        <fullName evidence="1">Uncharacterized protein</fullName>
    </submittedName>
</protein>
<dbReference type="EnsemblMetazoa" id="ACOM031070-RA">
    <property type="protein sequence ID" value="ACOM031070-PA.1"/>
    <property type="gene ID" value="ACOM031070"/>
</dbReference>
<name>A0A8W7PFX4_ANOCL</name>